<dbReference type="InterPro" id="IPR001806">
    <property type="entry name" value="Small_GTPase"/>
</dbReference>
<dbReference type="EMBL" id="UZAM01009212">
    <property type="protein sequence ID" value="VDP08169.1"/>
    <property type="molecule type" value="Genomic_DNA"/>
</dbReference>
<dbReference type="GO" id="GO:0005525">
    <property type="term" value="F:GTP binding"/>
    <property type="evidence" value="ECO:0007669"/>
    <property type="project" value="UniProtKB-KW"/>
</dbReference>
<sequence length="84" mass="9393">MNAAAQKKSASQQLPLHKVIMVGSGGVGKSALTLQFMYDEFVEEYEPTKADSYRKRVILDGEECQIDILDTAGQEDYSAIRYMI</sequence>
<dbReference type="Proteomes" id="UP000270296">
    <property type="component" value="Unassembled WGS sequence"/>
</dbReference>
<protein>
    <submittedName>
        <fullName evidence="5">Small monomeric GTPase</fullName>
    </submittedName>
</protein>
<reference evidence="5" key="1">
    <citation type="submission" date="2016-06" db="UniProtKB">
        <authorList>
            <consortium name="WormBaseParasite"/>
        </authorList>
    </citation>
    <scope>IDENTIFICATION</scope>
</reference>
<keyword evidence="4" id="KW-1185">Reference proteome</keyword>
<dbReference type="GO" id="GO:0003924">
    <property type="term" value="F:GTPase activity"/>
    <property type="evidence" value="ECO:0007669"/>
    <property type="project" value="InterPro"/>
</dbReference>
<dbReference type="AlphaFoldDB" id="A0A183IQ42"/>
<dbReference type="WBParaSite" id="SBAD_0000596501-mRNA-1">
    <property type="protein sequence ID" value="SBAD_0000596501-mRNA-1"/>
    <property type="gene ID" value="SBAD_0000596501"/>
</dbReference>
<dbReference type="PROSITE" id="PS51419">
    <property type="entry name" value="RAB"/>
    <property type="match status" value="1"/>
</dbReference>
<dbReference type="InterPro" id="IPR020849">
    <property type="entry name" value="Small_GTPase_Ras-type"/>
</dbReference>
<evidence type="ECO:0000256" key="1">
    <source>
        <dbReference type="ARBA" id="ARBA00022741"/>
    </source>
</evidence>
<evidence type="ECO:0000313" key="5">
    <source>
        <dbReference type="WBParaSite" id="SBAD_0000596501-mRNA-1"/>
    </source>
</evidence>
<dbReference type="PRINTS" id="PR00449">
    <property type="entry name" value="RASTRNSFRMNG"/>
</dbReference>
<keyword evidence="1" id="KW-0547">Nucleotide-binding</keyword>
<organism evidence="5">
    <name type="scientific">Soboliphyme baturini</name>
    <dbReference type="NCBI Taxonomy" id="241478"/>
    <lineage>
        <taxon>Eukaryota</taxon>
        <taxon>Metazoa</taxon>
        <taxon>Ecdysozoa</taxon>
        <taxon>Nematoda</taxon>
        <taxon>Enoplea</taxon>
        <taxon>Dorylaimia</taxon>
        <taxon>Dioctophymatida</taxon>
        <taxon>Dioctophymatoidea</taxon>
        <taxon>Soboliphymatidae</taxon>
        <taxon>Soboliphyme</taxon>
    </lineage>
</organism>
<name>A0A183IQ42_9BILA</name>
<proteinExistence type="predicted"/>
<accession>A0A183IQ42</accession>
<dbReference type="PANTHER" id="PTHR24070">
    <property type="entry name" value="RAS, DI-RAS, AND RHEB FAMILY MEMBERS OF SMALL GTPASE SUPERFAMILY"/>
    <property type="match status" value="1"/>
</dbReference>
<dbReference type="PROSITE" id="PS51421">
    <property type="entry name" value="RAS"/>
    <property type="match status" value="1"/>
</dbReference>
<dbReference type="SUPFAM" id="SSF52540">
    <property type="entry name" value="P-loop containing nucleoside triphosphate hydrolases"/>
    <property type="match status" value="1"/>
</dbReference>
<dbReference type="InterPro" id="IPR027417">
    <property type="entry name" value="P-loop_NTPase"/>
</dbReference>
<reference evidence="3 4" key="2">
    <citation type="submission" date="2018-11" db="EMBL/GenBank/DDBJ databases">
        <authorList>
            <consortium name="Pathogen Informatics"/>
        </authorList>
    </citation>
    <scope>NUCLEOTIDE SEQUENCE [LARGE SCALE GENOMIC DNA]</scope>
</reference>
<keyword evidence="2" id="KW-0342">GTP-binding</keyword>
<dbReference type="Pfam" id="PF00071">
    <property type="entry name" value="Ras"/>
    <property type="match status" value="1"/>
</dbReference>
<dbReference type="SMART" id="SM00173">
    <property type="entry name" value="RAS"/>
    <property type="match status" value="1"/>
</dbReference>
<gene>
    <name evidence="3" type="ORF">SBAD_LOCUS5739</name>
</gene>
<evidence type="ECO:0000256" key="2">
    <source>
        <dbReference type="ARBA" id="ARBA00023134"/>
    </source>
</evidence>
<dbReference type="GO" id="GO:0007165">
    <property type="term" value="P:signal transduction"/>
    <property type="evidence" value="ECO:0007669"/>
    <property type="project" value="InterPro"/>
</dbReference>
<dbReference type="NCBIfam" id="TIGR00231">
    <property type="entry name" value="small_GTP"/>
    <property type="match status" value="1"/>
</dbReference>
<evidence type="ECO:0000313" key="4">
    <source>
        <dbReference type="Proteomes" id="UP000270296"/>
    </source>
</evidence>
<evidence type="ECO:0000313" key="3">
    <source>
        <dbReference type="EMBL" id="VDP08169.1"/>
    </source>
</evidence>
<dbReference type="GO" id="GO:0016020">
    <property type="term" value="C:membrane"/>
    <property type="evidence" value="ECO:0007669"/>
    <property type="project" value="InterPro"/>
</dbReference>
<dbReference type="OrthoDB" id="5976022at2759"/>
<dbReference type="Gene3D" id="3.40.50.300">
    <property type="entry name" value="P-loop containing nucleotide triphosphate hydrolases"/>
    <property type="match status" value="1"/>
</dbReference>
<dbReference type="InterPro" id="IPR005225">
    <property type="entry name" value="Small_GTP-bd"/>
</dbReference>